<name>A0AAV4QQA6_9ARAC</name>
<keyword evidence="2" id="KW-1185">Reference proteome</keyword>
<accession>A0AAV4QQA6</accession>
<gene>
    <name evidence="1" type="ORF">CDAR_580221</name>
</gene>
<dbReference type="AlphaFoldDB" id="A0AAV4QQA6"/>
<protein>
    <submittedName>
        <fullName evidence="1">Uncharacterized protein</fullName>
    </submittedName>
</protein>
<evidence type="ECO:0000313" key="2">
    <source>
        <dbReference type="Proteomes" id="UP001054837"/>
    </source>
</evidence>
<reference evidence="1 2" key="1">
    <citation type="submission" date="2021-06" db="EMBL/GenBank/DDBJ databases">
        <title>Caerostris darwini draft genome.</title>
        <authorList>
            <person name="Kono N."/>
            <person name="Arakawa K."/>
        </authorList>
    </citation>
    <scope>NUCLEOTIDE SEQUENCE [LARGE SCALE GENOMIC DNA]</scope>
</reference>
<evidence type="ECO:0000313" key="1">
    <source>
        <dbReference type="EMBL" id="GIY11464.1"/>
    </source>
</evidence>
<organism evidence="1 2">
    <name type="scientific">Caerostris darwini</name>
    <dbReference type="NCBI Taxonomy" id="1538125"/>
    <lineage>
        <taxon>Eukaryota</taxon>
        <taxon>Metazoa</taxon>
        <taxon>Ecdysozoa</taxon>
        <taxon>Arthropoda</taxon>
        <taxon>Chelicerata</taxon>
        <taxon>Arachnida</taxon>
        <taxon>Araneae</taxon>
        <taxon>Araneomorphae</taxon>
        <taxon>Entelegynae</taxon>
        <taxon>Araneoidea</taxon>
        <taxon>Araneidae</taxon>
        <taxon>Caerostris</taxon>
    </lineage>
</organism>
<dbReference type="Proteomes" id="UP001054837">
    <property type="component" value="Unassembled WGS sequence"/>
</dbReference>
<comment type="caution">
    <text evidence="1">The sequence shown here is derived from an EMBL/GenBank/DDBJ whole genome shotgun (WGS) entry which is preliminary data.</text>
</comment>
<proteinExistence type="predicted"/>
<dbReference type="EMBL" id="BPLQ01004908">
    <property type="protein sequence ID" value="GIY11464.1"/>
    <property type="molecule type" value="Genomic_DNA"/>
</dbReference>
<sequence length="166" mass="18976">MKNSIRRLQLSTINDPSMTAINNQRSVDDSYQQSMSTILRRQLSKTPINNPPMTAINNQQSVDDSYQQSMSTIRRRQLSKTPINNPPMTAISNQFQLSTINNPSMTTINNLSIIPILSSLLDGSTYQQSVDDYQQWPREFPFLMDLMFNFKRKDVSSCMLTLSLMG</sequence>